<sequence>MGNPMLYVAFYRPREGNYQHWALYINDGNDSIIFEVTGCHPDFKPHVIDARPQSSKSYLGSLELATLRDDDIEYIKEAAKEVKVDIETVEWDCQD</sequence>
<dbReference type="OrthoDB" id="37659at2759"/>
<dbReference type="AlphaFoldDB" id="A0A317WQ12"/>
<dbReference type="Proteomes" id="UP000246702">
    <property type="component" value="Unassembled WGS sequence"/>
</dbReference>
<dbReference type="EMBL" id="MSFK01000014">
    <property type="protein sequence ID" value="PWY87217.1"/>
    <property type="molecule type" value="Genomic_DNA"/>
</dbReference>
<protein>
    <submittedName>
        <fullName evidence="1">Uncharacterized protein</fullName>
    </submittedName>
</protein>
<evidence type="ECO:0000313" key="2">
    <source>
        <dbReference type="Proteomes" id="UP000246702"/>
    </source>
</evidence>
<proteinExistence type="predicted"/>
<dbReference type="RefSeq" id="XP_025467425.1">
    <property type="nucleotide sequence ID" value="XM_025611757.1"/>
</dbReference>
<reference evidence="1 2" key="1">
    <citation type="submission" date="2016-12" db="EMBL/GenBank/DDBJ databases">
        <title>The genomes of Aspergillus section Nigri reveals drivers in fungal speciation.</title>
        <authorList>
            <consortium name="DOE Joint Genome Institute"/>
            <person name="Vesth T.C."/>
            <person name="Nybo J."/>
            <person name="Theobald S."/>
            <person name="Brandl J."/>
            <person name="Frisvad J.C."/>
            <person name="Nielsen K.F."/>
            <person name="Lyhne E.K."/>
            <person name="Kogle M.E."/>
            <person name="Kuo A."/>
            <person name="Riley R."/>
            <person name="Clum A."/>
            <person name="Nolan M."/>
            <person name="Lipzen A."/>
            <person name="Salamov A."/>
            <person name="Henrissat B."/>
            <person name="Wiebenga A."/>
            <person name="De Vries R.P."/>
            <person name="Grigoriev I.V."/>
            <person name="Mortensen U.H."/>
            <person name="Andersen M.R."/>
            <person name="Baker S.E."/>
        </authorList>
    </citation>
    <scope>NUCLEOTIDE SEQUENCE [LARGE SCALE GENOMIC DNA]</scope>
    <source>
        <strain evidence="1 2">CBS 115572</strain>
    </source>
</reference>
<accession>A0A317WQ12</accession>
<evidence type="ECO:0000313" key="1">
    <source>
        <dbReference type="EMBL" id="PWY87217.1"/>
    </source>
</evidence>
<dbReference type="GeneID" id="37113900"/>
<gene>
    <name evidence="1" type="ORF">BO94DRAFT_535325</name>
</gene>
<organism evidence="1 2">
    <name type="scientific">Aspergillus sclerotioniger CBS 115572</name>
    <dbReference type="NCBI Taxonomy" id="1450535"/>
    <lineage>
        <taxon>Eukaryota</taxon>
        <taxon>Fungi</taxon>
        <taxon>Dikarya</taxon>
        <taxon>Ascomycota</taxon>
        <taxon>Pezizomycotina</taxon>
        <taxon>Eurotiomycetes</taxon>
        <taxon>Eurotiomycetidae</taxon>
        <taxon>Eurotiales</taxon>
        <taxon>Aspergillaceae</taxon>
        <taxon>Aspergillus</taxon>
        <taxon>Aspergillus subgen. Circumdati</taxon>
    </lineage>
</organism>
<name>A0A317WQ12_9EURO</name>
<keyword evidence="2" id="KW-1185">Reference proteome</keyword>
<comment type="caution">
    <text evidence="1">The sequence shown here is derived from an EMBL/GenBank/DDBJ whole genome shotgun (WGS) entry which is preliminary data.</text>
</comment>